<gene>
    <name evidence="9" type="primary">LOC112692216</name>
    <name evidence="7" type="ORF">g.35212</name>
</gene>
<evidence type="ECO:0000313" key="8">
    <source>
        <dbReference type="Proteomes" id="UP000694846"/>
    </source>
</evidence>
<reference evidence="9" key="2">
    <citation type="submission" date="2025-04" db="UniProtKB">
        <authorList>
            <consortium name="RefSeq"/>
        </authorList>
    </citation>
    <scope>IDENTIFICATION</scope>
    <source>
        <tissue evidence="9">Whole body</tissue>
    </source>
</reference>
<dbReference type="PANTHER" id="PTHR13194:SF18">
    <property type="entry name" value="COMPLEX I INTERMEDIATE-ASSOCIATED PROTEIN 30, MITOCHONDRIAL"/>
    <property type="match status" value="1"/>
</dbReference>
<dbReference type="GeneID" id="112692216"/>
<feature type="coiled-coil region" evidence="5">
    <location>
        <begin position="59"/>
        <end position="93"/>
    </location>
</feature>
<dbReference type="CTD" id="100034914"/>
<accession>A0A2S2R6M9</accession>
<comment type="subcellular location">
    <subcellularLocation>
        <location evidence="1">Mitochondrion</location>
    </subcellularLocation>
</comment>
<dbReference type="Proteomes" id="UP000694846">
    <property type="component" value="Unplaced"/>
</dbReference>
<protein>
    <submittedName>
        <fullName evidence="9">Complex I intermediate-associated protein 30, mitochondrial</fullName>
    </submittedName>
    <submittedName>
        <fullName evidence="7">Putative complex I intermediate-associated protein 30</fullName>
    </submittedName>
</protein>
<dbReference type="SUPFAM" id="SSF49785">
    <property type="entry name" value="Galactose-binding domain-like"/>
    <property type="match status" value="1"/>
</dbReference>
<evidence type="ECO:0000259" key="6">
    <source>
        <dbReference type="Pfam" id="PF08547"/>
    </source>
</evidence>
<evidence type="ECO:0000256" key="3">
    <source>
        <dbReference type="ARBA" id="ARBA00023128"/>
    </source>
</evidence>
<keyword evidence="3" id="KW-0496">Mitochondrion</keyword>
<evidence type="ECO:0000256" key="2">
    <source>
        <dbReference type="ARBA" id="ARBA00007884"/>
    </source>
</evidence>
<organism evidence="7">
    <name type="scientific">Sipha flava</name>
    <name type="common">yellow sugarcane aphid</name>
    <dbReference type="NCBI Taxonomy" id="143950"/>
    <lineage>
        <taxon>Eukaryota</taxon>
        <taxon>Metazoa</taxon>
        <taxon>Ecdysozoa</taxon>
        <taxon>Arthropoda</taxon>
        <taxon>Hexapoda</taxon>
        <taxon>Insecta</taxon>
        <taxon>Pterygota</taxon>
        <taxon>Neoptera</taxon>
        <taxon>Paraneoptera</taxon>
        <taxon>Hemiptera</taxon>
        <taxon>Sternorrhyncha</taxon>
        <taxon>Aphidomorpha</taxon>
        <taxon>Aphidoidea</taxon>
        <taxon>Aphididae</taxon>
        <taxon>Sipha</taxon>
    </lineage>
</organism>
<keyword evidence="4" id="KW-0143">Chaperone</keyword>
<dbReference type="OrthoDB" id="42561at2759"/>
<dbReference type="Pfam" id="PF08547">
    <property type="entry name" value="CIA30"/>
    <property type="match status" value="1"/>
</dbReference>
<dbReference type="GO" id="GO:0032981">
    <property type="term" value="P:mitochondrial respiratory chain complex I assembly"/>
    <property type="evidence" value="ECO:0007669"/>
    <property type="project" value="TreeGrafter"/>
</dbReference>
<keyword evidence="5" id="KW-0175">Coiled coil</keyword>
<evidence type="ECO:0000313" key="9">
    <source>
        <dbReference type="RefSeq" id="XP_025422607.1"/>
    </source>
</evidence>
<comment type="similarity">
    <text evidence="2">Belongs to the CIA30 family.</text>
</comment>
<feature type="domain" description="NADH:ubiquinone oxidoreductase intermediate-associated protein 30" evidence="6">
    <location>
        <begin position="108"/>
        <end position="281"/>
    </location>
</feature>
<dbReference type="PANTHER" id="PTHR13194">
    <property type="entry name" value="COMPLEX I INTERMEDIATE-ASSOCIATED PROTEIN 30"/>
    <property type="match status" value="1"/>
</dbReference>
<dbReference type="EMBL" id="GGMS01016401">
    <property type="protein sequence ID" value="MBY85604.1"/>
    <property type="molecule type" value="Transcribed_RNA"/>
</dbReference>
<dbReference type="GO" id="GO:0005739">
    <property type="term" value="C:mitochondrion"/>
    <property type="evidence" value="ECO:0007669"/>
    <property type="project" value="UniProtKB-SubCell"/>
</dbReference>
<evidence type="ECO:0000256" key="4">
    <source>
        <dbReference type="ARBA" id="ARBA00023186"/>
    </source>
</evidence>
<reference evidence="7" key="1">
    <citation type="submission" date="2018-04" db="EMBL/GenBank/DDBJ databases">
        <title>Transcriptome assembly of Sipha flava.</title>
        <authorList>
            <person name="Scully E.D."/>
            <person name="Geib S.M."/>
            <person name="Palmer N.A."/>
            <person name="Koch K."/>
            <person name="Bradshaw J."/>
            <person name="Heng-Moss T."/>
            <person name="Sarath G."/>
        </authorList>
    </citation>
    <scope>NUCLEOTIDE SEQUENCE</scope>
</reference>
<dbReference type="InterPro" id="IPR008979">
    <property type="entry name" value="Galactose-bd-like_sf"/>
</dbReference>
<dbReference type="InterPro" id="IPR039131">
    <property type="entry name" value="NDUFAF1"/>
</dbReference>
<dbReference type="InterPro" id="IPR013857">
    <property type="entry name" value="NADH-UbQ_OxRdtase-assoc_prot30"/>
</dbReference>
<name>A0A2S2R6M9_9HEMI</name>
<dbReference type="GO" id="GO:0051082">
    <property type="term" value="F:unfolded protein binding"/>
    <property type="evidence" value="ECO:0007669"/>
    <property type="project" value="TreeGrafter"/>
</dbReference>
<evidence type="ECO:0000256" key="5">
    <source>
        <dbReference type="SAM" id="Coils"/>
    </source>
</evidence>
<dbReference type="AlphaFoldDB" id="A0A2S2R6M9"/>
<dbReference type="GO" id="GO:0006120">
    <property type="term" value="P:mitochondrial electron transport, NADH to ubiquinone"/>
    <property type="evidence" value="ECO:0007669"/>
    <property type="project" value="TreeGrafter"/>
</dbReference>
<sequence>MMQCAKRFAVAFVHRNRWENICAESAKTCRWSAARVIHTSSATLEFHEYDKRSGYDTGLDYAETRTERIRLALKQLKKEIVLWKNEMKEMLEADPILDYRAGEVDIFWRFHDHSSLDKWIVNCDSDHALGFSKCDLKISSQGYGLFSGNLCSQVPKDGKIQNSGYCNILTKRVAKSFMRDSYLDWTAYTHLNLRVRGDGRSYLLNIHVSGQFDITWNDVFTFILYTRGGPYWQSVRIPFSKFFFASKGRIQDRQSPLPLHKISHFGITVSDKADGPFQLEIDYIGADFDPNHHEETAYEMYEVKQNYIIGT</sequence>
<evidence type="ECO:0000313" key="7">
    <source>
        <dbReference type="EMBL" id="MBY85604.1"/>
    </source>
</evidence>
<evidence type="ECO:0000256" key="1">
    <source>
        <dbReference type="ARBA" id="ARBA00004173"/>
    </source>
</evidence>
<keyword evidence="8" id="KW-1185">Reference proteome</keyword>
<dbReference type="RefSeq" id="XP_025422607.1">
    <property type="nucleotide sequence ID" value="XM_025566822.1"/>
</dbReference>
<proteinExistence type="inferred from homology"/>